<name>A0A6H5GR56_9HEMI</name>
<evidence type="ECO:0008006" key="3">
    <source>
        <dbReference type="Google" id="ProtNLM"/>
    </source>
</evidence>
<dbReference type="AlphaFoldDB" id="A0A6H5GR56"/>
<sequence length="156" mass="17354">MSSLLSDASVYRVQKANPTAGLQKRCNEMVDQLVVLGSISKWKKDDYKTQNAVAPKIYGLPKCHKDGVPLRPIVSCLGSPGLQLSHLVKDLLTHLKSLGNYDITNSYTFQQEMNGQVLQEHEMMVSFDVVSLFTNVPLEIVVYLVEQFPGFIVGLV</sequence>
<keyword evidence="2" id="KW-1185">Reference proteome</keyword>
<reference evidence="1 2" key="1">
    <citation type="submission" date="2020-02" db="EMBL/GenBank/DDBJ databases">
        <authorList>
            <person name="Ferguson B K."/>
        </authorList>
    </citation>
    <scope>NUCLEOTIDE SEQUENCE [LARGE SCALE GENOMIC DNA]</scope>
</reference>
<dbReference type="EMBL" id="CADCXU010016697">
    <property type="protein sequence ID" value="CAB0005873.1"/>
    <property type="molecule type" value="Genomic_DNA"/>
</dbReference>
<dbReference type="PANTHER" id="PTHR21301:SF10">
    <property type="entry name" value="REVERSE TRANSCRIPTASE DOMAIN-CONTAINING PROTEIN"/>
    <property type="match status" value="1"/>
</dbReference>
<evidence type="ECO:0000313" key="2">
    <source>
        <dbReference type="Proteomes" id="UP000479000"/>
    </source>
</evidence>
<organism evidence="1 2">
    <name type="scientific">Nesidiocoris tenuis</name>
    <dbReference type="NCBI Taxonomy" id="355587"/>
    <lineage>
        <taxon>Eukaryota</taxon>
        <taxon>Metazoa</taxon>
        <taxon>Ecdysozoa</taxon>
        <taxon>Arthropoda</taxon>
        <taxon>Hexapoda</taxon>
        <taxon>Insecta</taxon>
        <taxon>Pterygota</taxon>
        <taxon>Neoptera</taxon>
        <taxon>Paraneoptera</taxon>
        <taxon>Hemiptera</taxon>
        <taxon>Heteroptera</taxon>
        <taxon>Panheteroptera</taxon>
        <taxon>Cimicomorpha</taxon>
        <taxon>Miridae</taxon>
        <taxon>Dicyphina</taxon>
        <taxon>Nesidiocoris</taxon>
    </lineage>
</organism>
<protein>
    <recommendedName>
        <fullName evidence="3">Reverse transcriptase domain-containing protein</fullName>
    </recommendedName>
</protein>
<evidence type="ECO:0000313" key="1">
    <source>
        <dbReference type="EMBL" id="CAB0005873.1"/>
    </source>
</evidence>
<dbReference type="OrthoDB" id="6627528at2759"/>
<gene>
    <name evidence="1" type="ORF">NTEN_LOCUS11350</name>
</gene>
<accession>A0A6H5GR56</accession>
<proteinExistence type="predicted"/>
<dbReference type="Proteomes" id="UP000479000">
    <property type="component" value="Unassembled WGS sequence"/>
</dbReference>
<dbReference type="PANTHER" id="PTHR21301">
    <property type="entry name" value="REVERSE TRANSCRIPTASE"/>
    <property type="match status" value="1"/>
</dbReference>